<keyword evidence="6" id="KW-1015">Disulfide bond</keyword>
<dbReference type="Gene3D" id="2.70.130.10">
    <property type="entry name" value="Mannose-6-phosphate receptor binding domain"/>
    <property type="match status" value="1"/>
</dbReference>
<dbReference type="GO" id="GO:0030246">
    <property type="term" value="F:carbohydrate binding"/>
    <property type="evidence" value="ECO:0007669"/>
    <property type="project" value="UniProtKB-UniRule"/>
</dbReference>
<keyword evidence="12" id="KW-1185">Reference proteome</keyword>
<dbReference type="Proteomes" id="UP000018087">
    <property type="component" value="Unassembled WGS sequence"/>
</dbReference>
<comment type="similarity">
    <text evidence="2 7">Belongs to the OS-9 family.</text>
</comment>
<dbReference type="SUPFAM" id="SSF50911">
    <property type="entry name" value="Mannose 6-phosphate receptor domain"/>
    <property type="match status" value="1"/>
</dbReference>
<dbReference type="PROSITE" id="PS51914">
    <property type="entry name" value="MRH"/>
    <property type="match status" value="1"/>
</dbReference>
<comment type="subcellular location">
    <subcellularLocation>
        <location evidence="1 7">Endoplasmic reticulum membrane</location>
        <topology evidence="1 7">Peripheral membrane protein</topology>
        <orientation evidence="1 7">Lumenal side</orientation>
    </subcellularLocation>
</comment>
<dbReference type="GO" id="GO:0005788">
    <property type="term" value="C:endoplasmic reticulum lumen"/>
    <property type="evidence" value="ECO:0007669"/>
    <property type="project" value="UniProtKB-UniRule"/>
</dbReference>
<feature type="signal peptide" evidence="9">
    <location>
        <begin position="1"/>
        <end position="17"/>
    </location>
</feature>
<dbReference type="GO" id="GO:0030970">
    <property type="term" value="P:retrograde protein transport, ER to cytosol"/>
    <property type="evidence" value="ECO:0007669"/>
    <property type="project" value="TreeGrafter"/>
</dbReference>
<dbReference type="InterPro" id="IPR044865">
    <property type="entry name" value="MRH_dom"/>
</dbReference>
<organism evidence="11 12">
    <name type="scientific">Sporothrix schenckii (strain ATCC 58251 / de Perez 2211183)</name>
    <name type="common">Rose-picker's disease fungus</name>
    <dbReference type="NCBI Taxonomy" id="1391915"/>
    <lineage>
        <taxon>Eukaryota</taxon>
        <taxon>Fungi</taxon>
        <taxon>Dikarya</taxon>
        <taxon>Ascomycota</taxon>
        <taxon>Pezizomycotina</taxon>
        <taxon>Sordariomycetes</taxon>
        <taxon>Sordariomycetidae</taxon>
        <taxon>Ophiostomatales</taxon>
        <taxon>Ophiostomataceae</taxon>
        <taxon>Sporothrix</taxon>
    </lineage>
</organism>
<evidence type="ECO:0000256" key="2">
    <source>
        <dbReference type="ARBA" id="ARBA00009918"/>
    </source>
</evidence>
<feature type="region of interest" description="Disordered" evidence="8">
    <location>
        <begin position="371"/>
        <end position="399"/>
    </location>
</feature>
<feature type="region of interest" description="Disordered" evidence="8">
    <location>
        <begin position="59"/>
        <end position="103"/>
    </location>
</feature>
<keyword evidence="4 7" id="KW-0430">Lectin</keyword>
<comment type="function">
    <text evidence="7">Lectin involved in the quality control of the secretory pathway. As a member of the endoplasmic reticulum-associated degradation lumenal (ERAD-L) surveillance system, targets misfolded endoplasmic reticulum lumenal glycoproteins for degradation.</text>
</comment>
<dbReference type="EMBL" id="KI440847">
    <property type="protein sequence ID" value="ERS97602.1"/>
    <property type="molecule type" value="Genomic_DNA"/>
</dbReference>
<dbReference type="GO" id="GO:0005789">
    <property type="term" value="C:endoplasmic reticulum membrane"/>
    <property type="evidence" value="ECO:0007669"/>
    <property type="project" value="UniProtKB-SubCell"/>
</dbReference>
<dbReference type="GO" id="GO:0030968">
    <property type="term" value="P:endoplasmic reticulum unfolded protein response"/>
    <property type="evidence" value="ECO:0007669"/>
    <property type="project" value="UniProtKB-UniRule"/>
</dbReference>
<keyword evidence="5 7" id="KW-0256">Endoplasmic reticulum</keyword>
<evidence type="ECO:0000256" key="8">
    <source>
        <dbReference type="SAM" id="MobiDB-lite"/>
    </source>
</evidence>
<feature type="compositionally biased region" description="Basic and acidic residues" evidence="8">
    <location>
        <begin position="532"/>
        <end position="562"/>
    </location>
</feature>
<dbReference type="PANTHER" id="PTHR15414:SF0">
    <property type="entry name" value="ENDOPLASMIC RETICULUM LECTIN 1"/>
    <property type="match status" value="1"/>
</dbReference>
<evidence type="ECO:0000256" key="6">
    <source>
        <dbReference type="ARBA" id="ARBA00023157"/>
    </source>
</evidence>
<protein>
    <recommendedName>
        <fullName evidence="7">Endoplasmic reticulum lectin</fullName>
    </recommendedName>
    <alternativeName>
        <fullName evidence="7">Protein OS-9 homolog</fullName>
    </alternativeName>
</protein>
<keyword evidence="3 9" id="KW-0732">Signal</keyword>
<accession>U7PPT6</accession>
<dbReference type="PANTHER" id="PTHR15414">
    <property type="entry name" value="OS-9-RELATED"/>
    <property type="match status" value="1"/>
</dbReference>
<evidence type="ECO:0000313" key="11">
    <source>
        <dbReference type="EMBL" id="ERS97602.1"/>
    </source>
</evidence>
<feature type="chain" id="PRO_5004686414" description="Endoplasmic reticulum lectin" evidence="9">
    <location>
        <begin position="18"/>
        <end position="599"/>
    </location>
</feature>
<evidence type="ECO:0000256" key="3">
    <source>
        <dbReference type="ARBA" id="ARBA00022729"/>
    </source>
</evidence>
<dbReference type="InterPro" id="IPR009011">
    <property type="entry name" value="Man6P_isomerase_rcpt-bd_dom_sf"/>
</dbReference>
<dbReference type="eggNOG" id="KOG3394">
    <property type="taxonomic scope" value="Eukaryota"/>
</dbReference>
<dbReference type="Pfam" id="PF07915">
    <property type="entry name" value="PRKCSH"/>
    <property type="match status" value="1"/>
</dbReference>
<feature type="domain" description="MRH" evidence="10">
    <location>
        <begin position="166"/>
        <end position="325"/>
    </location>
</feature>
<dbReference type="InterPro" id="IPR045149">
    <property type="entry name" value="OS-9-like"/>
</dbReference>
<sequence>MRTAILALLAALQLSAARQPGFSIHEDILAYPQFEVVFSESYILEEDAQLLLEGAGRHDPSAYQNNPAAAAPTTSHTNNIAPKAATGQNGAHSNDDDDSEAADGTQISETFEIMNMPPSRYLCSVPVLAPPPPPNQTAAELARAGEARELARMSGRGVDIISTLEGECLYYMSGWWSYSFCYGKEIVQFHALTTKTGKPVKDPHSQDYVLGRMKKRQNENTAQGEAEAHAVHAKDVEVQKPLGGSASTKPGGDAYNTELQVKGDQRYMVQRLGGGTVCDLTGRERTVEIQYHCNPGGTNDRISWIKEVTTCSYLMEVRTPRLCEEPAFLPPKPTRAHPISCRLIVRSEEEAVQWHQQKTIEAYAAMRGVPTAAGAEAEDRDATARAGDGQDGQTPHNQAGIVVGGVTIGARKALGRGQDGQPPLKLEAPKHFGGGNDAKLLANNGRVVKVLVRAASKANGGEVAIVSTEELKELNIRHDVIKELVGKLVKIADGRAWRLEAVENPGDPALEIRAVLEPEEGDDAEWGVSNDATEKSEKTDETKNKVGDKNDKNDAKETKQPTDKVTVTVEKVEGETDAPNAGDDIDDEGSEETFKKDEL</sequence>
<feature type="compositionally biased region" description="Low complexity" evidence="8">
    <location>
        <begin position="384"/>
        <end position="393"/>
    </location>
</feature>
<dbReference type="InterPro" id="IPR012913">
    <property type="entry name" value="OS9-like_dom"/>
</dbReference>
<feature type="compositionally biased region" description="Polar residues" evidence="8">
    <location>
        <begin position="62"/>
        <end position="92"/>
    </location>
</feature>
<dbReference type="STRING" id="1391915.U7PPT6"/>
<evidence type="ECO:0000256" key="5">
    <source>
        <dbReference type="ARBA" id="ARBA00022824"/>
    </source>
</evidence>
<keyword evidence="7" id="KW-0472">Membrane</keyword>
<evidence type="ECO:0000313" key="12">
    <source>
        <dbReference type="Proteomes" id="UP000018087"/>
    </source>
</evidence>
<gene>
    <name evidence="11" type="ORF">HMPREF1624_05773</name>
</gene>
<dbReference type="HOGENOM" id="CLU_025069_0_0_1"/>
<evidence type="ECO:0000256" key="1">
    <source>
        <dbReference type="ARBA" id="ARBA00004367"/>
    </source>
</evidence>
<reference evidence="12" key="1">
    <citation type="journal article" date="2014" name="Genome Announc.">
        <title>Genome sequence of the pathogenic fungus Sporothrix schenckii (ATCC 58251).</title>
        <authorList>
            <person name="Cuomo C.A."/>
            <person name="Rodriguez-Del Valle N."/>
            <person name="Perez-Sanchez L."/>
            <person name="Abouelleil A."/>
            <person name="Goldberg J."/>
            <person name="Young S."/>
            <person name="Zeng Q."/>
            <person name="Birren B.W."/>
        </authorList>
    </citation>
    <scope>NUCLEOTIDE SEQUENCE [LARGE SCALE GENOMIC DNA]</scope>
    <source>
        <strain evidence="12">ATCC 58251 / de Perez 2211183</strain>
    </source>
</reference>
<dbReference type="OrthoDB" id="448954at2759"/>
<dbReference type="AlphaFoldDB" id="U7PPT6"/>
<name>U7PPT6_SPOS1</name>
<proteinExistence type="inferred from homology"/>
<evidence type="ECO:0000256" key="9">
    <source>
        <dbReference type="SAM" id="SignalP"/>
    </source>
</evidence>
<evidence type="ECO:0000256" key="7">
    <source>
        <dbReference type="RuleBase" id="RU369099"/>
    </source>
</evidence>
<evidence type="ECO:0000256" key="4">
    <source>
        <dbReference type="ARBA" id="ARBA00022734"/>
    </source>
</evidence>
<feature type="region of interest" description="Disordered" evidence="8">
    <location>
        <begin position="518"/>
        <end position="599"/>
    </location>
</feature>
<evidence type="ECO:0000259" key="10">
    <source>
        <dbReference type="PROSITE" id="PS51914"/>
    </source>
</evidence>